<dbReference type="eggNOG" id="COG0264">
    <property type="taxonomic scope" value="Bacteria"/>
</dbReference>
<proteinExistence type="predicted"/>
<gene>
    <name evidence="3" type="ordered locus">Clos_0942</name>
</gene>
<dbReference type="KEGG" id="aoe:Clos_0942"/>
<feature type="transmembrane region" description="Helical" evidence="1">
    <location>
        <begin position="91"/>
        <end position="115"/>
    </location>
</feature>
<reference evidence="4" key="1">
    <citation type="submission" date="2007-10" db="EMBL/GenBank/DDBJ databases">
        <title>Complete genome of Alkaliphilus oremlandii OhILAs.</title>
        <authorList>
            <person name="Copeland A."/>
            <person name="Lucas S."/>
            <person name="Lapidus A."/>
            <person name="Barry K."/>
            <person name="Detter J.C."/>
            <person name="Glavina del Rio T."/>
            <person name="Hammon N."/>
            <person name="Israni S."/>
            <person name="Dalin E."/>
            <person name="Tice H."/>
            <person name="Pitluck S."/>
            <person name="Chain P."/>
            <person name="Malfatti S."/>
            <person name="Shin M."/>
            <person name="Vergez L."/>
            <person name="Schmutz J."/>
            <person name="Larimer F."/>
            <person name="Land M."/>
            <person name="Hauser L."/>
            <person name="Kyrpides N."/>
            <person name="Mikhailova N."/>
            <person name="Stolz J.F."/>
            <person name="Dawson A."/>
            <person name="Fisher E."/>
            <person name="Crable B."/>
            <person name="Perera E."/>
            <person name="Lisak J."/>
            <person name="Ranganathan M."/>
            <person name="Basu P."/>
            <person name="Richardson P."/>
        </authorList>
    </citation>
    <scope>NUCLEOTIDE SEQUENCE [LARGE SCALE GENOMIC DNA]</scope>
    <source>
        <strain evidence="4">OhILAs</strain>
    </source>
</reference>
<keyword evidence="1" id="KW-0812">Transmembrane</keyword>
<dbReference type="InterPro" id="IPR025642">
    <property type="entry name" value="DUF4342"/>
</dbReference>
<evidence type="ECO:0000313" key="3">
    <source>
        <dbReference type="EMBL" id="ABW18489.1"/>
    </source>
</evidence>
<keyword evidence="1" id="KW-0472">Membrane</keyword>
<organism evidence="3 4">
    <name type="scientific">Alkaliphilus oremlandii (strain OhILAs)</name>
    <name type="common">Clostridium oremlandii (strain OhILAs)</name>
    <dbReference type="NCBI Taxonomy" id="350688"/>
    <lineage>
        <taxon>Bacteria</taxon>
        <taxon>Bacillati</taxon>
        <taxon>Bacillota</taxon>
        <taxon>Clostridia</taxon>
        <taxon>Peptostreptococcales</taxon>
        <taxon>Natronincolaceae</taxon>
        <taxon>Alkaliphilus</taxon>
    </lineage>
</organism>
<sequence>MTITIEMIDELKKRANISFEEAKMVLERYDGNIVESLIYLEKQKKTKSTLFEEKENLFNKVKVVTAKGNAIRFIVSKDDRNVLNLSLTASIILGICTFHITFVALIVALFAGYRFRFERNGSDMKVNSILNKVHNDVDDFRKEMKDDFTK</sequence>
<evidence type="ECO:0000256" key="1">
    <source>
        <dbReference type="SAM" id="Phobius"/>
    </source>
</evidence>
<evidence type="ECO:0000313" key="4">
    <source>
        <dbReference type="Proteomes" id="UP000000269"/>
    </source>
</evidence>
<keyword evidence="4" id="KW-1185">Reference proteome</keyword>
<dbReference type="Proteomes" id="UP000000269">
    <property type="component" value="Chromosome"/>
</dbReference>
<accession>A8MF10</accession>
<dbReference type="SUPFAM" id="SSF46934">
    <property type="entry name" value="UBA-like"/>
    <property type="match status" value="1"/>
</dbReference>
<name>A8MF10_ALKOO</name>
<dbReference type="HOGENOM" id="CLU_115782_0_1_9"/>
<dbReference type="InterPro" id="IPR009060">
    <property type="entry name" value="UBA-like_sf"/>
</dbReference>
<dbReference type="EMBL" id="CP000853">
    <property type="protein sequence ID" value="ABW18489.1"/>
    <property type="molecule type" value="Genomic_DNA"/>
</dbReference>
<evidence type="ECO:0000259" key="2">
    <source>
        <dbReference type="Pfam" id="PF14242"/>
    </source>
</evidence>
<dbReference type="CDD" id="cd14360">
    <property type="entry name" value="UBA_NAC_like_bac"/>
    <property type="match status" value="1"/>
</dbReference>
<dbReference type="RefSeq" id="WP_012158801.1">
    <property type="nucleotide sequence ID" value="NC_009922.1"/>
</dbReference>
<dbReference type="Pfam" id="PF14242">
    <property type="entry name" value="DUF4342"/>
    <property type="match status" value="1"/>
</dbReference>
<dbReference type="OrthoDB" id="3183239at2"/>
<keyword evidence="1" id="KW-1133">Transmembrane helix</keyword>
<protein>
    <submittedName>
        <fullName evidence="3">Ubiquitin-associated-domain-containing protein</fullName>
    </submittedName>
</protein>
<feature type="domain" description="DUF4342" evidence="2">
    <location>
        <begin position="45"/>
        <end position="119"/>
    </location>
</feature>
<dbReference type="AlphaFoldDB" id="A8MF10"/>
<dbReference type="STRING" id="350688.Clos_0942"/>